<accession>A0A0F4KZQ4</accession>
<feature type="transmembrane region" description="Helical" evidence="1">
    <location>
        <begin position="196"/>
        <end position="218"/>
    </location>
</feature>
<evidence type="ECO:0008006" key="4">
    <source>
        <dbReference type="Google" id="ProtNLM"/>
    </source>
</evidence>
<proteinExistence type="predicted"/>
<keyword evidence="1" id="KW-1133">Transmembrane helix</keyword>
<organism evidence="2 3">
    <name type="scientific">Bifidobacterium mellis</name>
    <dbReference type="NCBI Taxonomy" id="1293823"/>
    <lineage>
        <taxon>Bacteria</taxon>
        <taxon>Bacillati</taxon>
        <taxon>Actinomycetota</taxon>
        <taxon>Actinomycetes</taxon>
        <taxon>Bifidobacteriales</taxon>
        <taxon>Bifidobacteriaceae</taxon>
        <taxon>Bifidobacterium</taxon>
    </lineage>
</organism>
<reference evidence="2 3" key="1">
    <citation type="submission" date="2014-12" db="EMBL/GenBank/DDBJ databases">
        <title>Comparative genomics of the lactic acid bacteria isolated from the honey bee gut.</title>
        <authorList>
            <person name="Ellegaard K.M."/>
            <person name="Tamarit D."/>
            <person name="Javelind E."/>
            <person name="Olofsson T."/>
            <person name="Andersson S.G."/>
            <person name="Vasquez A."/>
        </authorList>
    </citation>
    <scope>NUCLEOTIDE SEQUENCE [LARGE SCALE GENOMIC DNA]</scope>
    <source>
        <strain evidence="2 3">Bin7</strain>
    </source>
</reference>
<comment type="caution">
    <text evidence="2">The sequence shown here is derived from an EMBL/GenBank/DDBJ whole genome shotgun (WGS) entry which is preliminary data.</text>
</comment>
<name>A0A0F4KZQ4_9BIFI</name>
<dbReference type="AlphaFoldDB" id="A0A0F4KZQ4"/>
<keyword evidence="1" id="KW-0812">Transmembrane</keyword>
<dbReference type="EMBL" id="JWMF01000007">
    <property type="protein sequence ID" value="KJY50826.1"/>
    <property type="molecule type" value="Genomic_DNA"/>
</dbReference>
<sequence>MINHLIYLRRSSFGSKMVLTGLFLFGFIYCTTQLFLNMEKDPVMDYVGFMLNCPTIGVLPVFLMLLYAGSARYSTFEMVRRDPRLQLKTNLLWCALVGIVGALYTWLLFFLIEFPLQGQQITPMALSVSLMVPVQIFMMIISVGLVCLLLNNLGISWGRFLPIIIGFFAIADWLLSPLAGNATRFVFYFWYPVAPYWKFVVIQQIVPFIIYCPVMVLANSSAFGNTDRLGD</sequence>
<dbReference type="PATRIC" id="fig|1684.5.peg.1618"/>
<gene>
    <name evidence="2" type="ORF">JF70_15430</name>
</gene>
<evidence type="ECO:0000313" key="2">
    <source>
        <dbReference type="EMBL" id="KJY50826.1"/>
    </source>
</evidence>
<feature type="transmembrane region" description="Helical" evidence="1">
    <location>
        <begin position="48"/>
        <end position="69"/>
    </location>
</feature>
<protein>
    <recommendedName>
        <fullName evidence="4">Beta-carotene 15,15'-monooxygenase</fullName>
    </recommendedName>
</protein>
<feature type="transmembrane region" description="Helical" evidence="1">
    <location>
        <begin position="90"/>
        <end position="112"/>
    </location>
</feature>
<dbReference type="Proteomes" id="UP000033567">
    <property type="component" value="Unassembled WGS sequence"/>
</dbReference>
<feature type="transmembrane region" description="Helical" evidence="1">
    <location>
        <begin position="124"/>
        <end position="150"/>
    </location>
</feature>
<keyword evidence="1" id="KW-0472">Membrane</keyword>
<evidence type="ECO:0000256" key="1">
    <source>
        <dbReference type="SAM" id="Phobius"/>
    </source>
</evidence>
<feature type="transmembrane region" description="Helical" evidence="1">
    <location>
        <begin position="157"/>
        <end position="176"/>
    </location>
</feature>
<feature type="transmembrane region" description="Helical" evidence="1">
    <location>
        <begin position="17"/>
        <end position="36"/>
    </location>
</feature>
<evidence type="ECO:0000313" key="3">
    <source>
        <dbReference type="Proteomes" id="UP000033567"/>
    </source>
</evidence>
<keyword evidence="3" id="KW-1185">Reference proteome</keyword>
<dbReference type="RefSeq" id="WP_052690802.1">
    <property type="nucleotide sequence ID" value="NZ_KQ033885.1"/>
</dbReference>